<evidence type="ECO:0000256" key="1">
    <source>
        <dbReference type="ARBA" id="ARBA00004604"/>
    </source>
</evidence>
<comment type="similarity">
    <text evidence="5">Belongs to the WD repeat WDR3/UTP12 family.</text>
</comment>
<dbReference type="InterPro" id="IPR011047">
    <property type="entry name" value="Quinoprotein_ADH-like_sf"/>
</dbReference>
<name>A0A0A1U9S7_ENTIV</name>
<dbReference type="PROSITE" id="PS50082">
    <property type="entry name" value="WD_REPEATS_2"/>
    <property type="match status" value="4"/>
</dbReference>
<dbReference type="InterPro" id="IPR019775">
    <property type="entry name" value="WD40_repeat_CS"/>
</dbReference>
<dbReference type="InterPro" id="IPR020472">
    <property type="entry name" value="WD40_PAC1"/>
</dbReference>
<evidence type="ECO:0000256" key="4">
    <source>
        <dbReference type="ARBA" id="ARBA00023242"/>
    </source>
</evidence>
<dbReference type="KEGG" id="eiv:EIN_475820"/>
<evidence type="ECO:0000256" key="3">
    <source>
        <dbReference type="ARBA" id="ARBA00022737"/>
    </source>
</evidence>
<organism evidence="8 9">
    <name type="scientific">Entamoeba invadens IP1</name>
    <dbReference type="NCBI Taxonomy" id="370355"/>
    <lineage>
        <taxon>Eukaryota</taxon>
        <taxon>Amoebozoa</taxon>
        <taxon>Evosea</taxon>
        <taxon>Archamoebae</taxon>
        <taxon>Mastigamoebida</taxon>
        <taxon>Entamoebidae</taxon>
        <taxon>Entamoeba</taxon>
    </lineage>
</organism>
<dbReference type="GeneID" id="14887872"/>
<dbReference type="PANTHER" id="PTHR19853">
    <property type="entry name" value="WD REPEAT CONTAINING PROTEIN 3 WDR3"/>
    <property type="match status" value="1"/>
</dbReference>
<evidence type="ECO:0000313" key="8">
    <source>
        <dbReference type="EMBL" id="ELP88880.1"/>
    </source>
</evidence>
<dbReference type="GO" id="GO:0030515">
    <property type="term" value="F:snoRNA binding"/>
    <property type="evidence" value="ECO:0007669"/>
    <property type="project" value="TreeGrafter"/>
</dbReference>
<accession>A0A0A1U9S7</accession>
<evidence type="ECO:0000256" key="6">
    <source>
        <dbReference type="PROSITE-ProRule" id="PRU00221"/>
    </source>
</evidence>
<reference evidence="8 9" key="1">
    <citation type="submission" date="2012-10" db="EMBL/GenBank/DDBJ databases">
        <authorList>
            <person name="Zafar N."/>
            <person name="Inman J."/>
            <person name="Hall N."/>
            <person name="Lorenzi H."/>
            <person name="Caler E."/>
        </authorList>
    </citation>
    <scope>NUCLEOTIDE SEQUENCE [LARGE SCALE GENOMIC DNA]</scope>
    <source>
        <strain evidence="8 9">IP1</strain>
    </source>
</reference>
<protein>
    <recommendedName>
        <fullName evidence="7">Small-subunit processome Utp12 domain-containing protein</fullName>
    </recommendedName>
</protein>
<dbReference type="GO" id="GO:0032040">
    <property type="term" value="C:small-subunit processome"/>
    <property type="evidence" value="ECO:0007669"/>
    <property type="project" value="TreeGrafter"/>
</dbReference>
<dbReference type="Gene3D" id="2.130.10.10">
    <property type="entry name" value="YVTN repeat-like/Quinoprotein amine dehydrogenase"/>
    <property type="match status" value="3"/>
</dbReference>
<dbReference type="InterPro" id="IPR015943">
    <property type="entry name" value="WD40/YVTN_repeat-like_dom_sf"/>
</dbReference>
<dbReference type="PRINTS" id="PR00320">
    <property type="entry name" value="GPROTEINBRPT"/>
</dbReference>
<dbReference type="VEuPathDB" id="AmoebaDB:EIN_475820"/>
<dbReference type="PROSITE" id="PS00678">
    <property type="entry name" value="WD_REPEATS_1"/>
    <property type="match status" value="2"/>
</dbReference>
<dbReference type="Pfam" id="PF04003">
    <property type="entry name" value="Utp12"/>
    <property type="match status" value="1"/>
</dbReference>
<keyword evidence="4" id="KW-0539">Nucleus</keyword>
<feature type="repeat" description="WD" evidence="6">
    <location>
        <begin position="135"/>
        <end position="174"/>
    </location>
</feature>
<dbReference type="OMA" id="NEVQCRF"/>
<feature type="repeat" description="WD" evidence="6">
    <location>
        <begin position="504"/>
        <end position="545"/>
    </location>
</feature>
<dbReference type="PROSITE" id="PS50294">
    <property type="entry name" value="WD_REPEATS_REGION"/>
    <property type="match status" value="3"/>
</dbReference>
<dbReference type="InterPro" id="IPR051570">
    <property type="entry name" value="TBC1_cilium_biogenesis"/>
</dbReference>
<dbReference type="InterPro" id="IPR007148">
    <property type="entry name" value="SSU_processome_Utp12"/>
</dbReference>
<keyword evidence="3" id="KW-0677">Repeat</keyword>
<feature type="repeat" description="WD" evidence="6">
    <location>
        <begin position="93"/>
        <end position="126"/>
    </location>
</feature>
<dbReference type="RefSeq" id="XP_004255651.1">
    <property type="nucleotide sequence ID" value="XM_004255603.1"/>
</dbReference>
<keyword evidence="9" id="KW-1185">Reference proteome</keyword>
<proteinExistence type="inferred from homology"/>
<dbReference type="GO" id="GO:0034388">
    <property type="term" value="C:Pwp2p-containing subcomplex of 90S preribosome"/>
    <property type="evidence" value="ECO:0007669"/>
    <property type="project" value="TreeGrafter"/>
</dbReference>
<feature type="repeat" description="WD" evidence="6">
    <location>
        <begin position="410"/>
        <end position="446"/>
    </location>
</feature>
<sequence length="835" mass="93575">MVKTYLDYKVESRSGSISTANVVYFDLNQILLVRNNRVDLVNTRTNRVEKSFQCDEEVSVVSVDSDRHNIAVGSVKGKIFLFSIEDSELLVTLSGHRTPVQILEFSPKGTILVSIGLEPEIVVWDVIKEEGICRLRGHLNVIRAAVVYDDIVITAGDDGLVKVWDLEVQQCKQTLVGHQSAIKSLKEIEPGILMTGSLDGKIRVLKLEEGSEEVLTLLGEGNLNVTGYVTSIQVHKTFCGLSVYGGTLVVGEIITTEDRKKSKKRRKRVENNEFVLSDYLVVRHGMKVNETIKSLSVFTHKGNAEAKVIVGDVNGYLEYQYKKFEPELIQEHKRPDSKIVLVSDDDVTIASIGDGNCEIWTINGKSCSSVRCGRANVATFLPGGRFVAIGTLGGSIEIVDTSAAVVIGSIKGHDSEVTALKMWKVNDFLGIVTAGKDKKVRVWELNVSTDEDGGKCVEITLKNEYDMDDSVISLELSKKVLIVGTNDNNVKVYKLPEMQFYLSLYGHNLPVTSISISDDDELVITGSADKTVKIWGLQFGECKRTMKVHDDIVTGVVCIPRTHYFMSVSRDKKMRYFDADKMILIKTYDTHEGGIMDIVCSKYGDYVVTTSLDHSFIVWMRGKEQVFVEEEERKLLTTRFDEEELKEIDFVDRNAPERLETTDATKKTVEMIRSAEDLMSVIDTVTQEMNNIEGYTEEYKKWEVTKEGEPPVKPEPSIALMGTNPNDYLMNLVMKIQAANLHQILLMLPTSHAVLLLGWVNTWLAENKRVLTCVNIASFLCKVHYSYLVGSKDQKITQILESLSKRSQEKIETLRITTATNLELLTVVDLKLNTM</sequence>
<dbReference type="OrthoDB" id="407922at2759"/>
<dbReference type="InterPro" id="IPR001680">
    <property type="entry name" value="WD40_rpt"/>
</dbReference>
<dbReference type="Proteomes" id="UP000014680">
    <property type="component" value="Unassembled WGS sequence"/>
</dbReference>
<dbReference type="EMBL" id="KB206689">
    <property type="protein sequence ID" value="ELP88880.1"/>
    <property type="molecule type" value="Genomic_DNA"/>
</dbReference>
<dbReference type="SMART" id="SM00320">
    <property type="entry name" value="WD40"/>
    <property type="match status" value="11"/>
</dbReference>
<dbReference type="Pfam" id="PF25172">
    <property type="entry name" value="Beta-prop_WDR3_2nd"/>
    <property type="match status" value="1"/>
</dbReference>
<keyword evidence="2 6" id="KW-0853">WD repeat</keyword>
<feature type="domain" description="Small-subunit processome Utp12" evidence="7">
    <location>
        <begin position="726"/>
        <end position="826"/>
    </location>
</feature>
<dbReference type="SUPFAM" id="SSF50998">
    <property type="entry name" value="Quinoprotein alcohol dehydrogenase-like"/>
    <property type="match status" value="1"/>
</dbReference>
<dbReference type="Pfam" id="PF00400">
    <property type="entry name" value="WD40"/>
    <property type="match status" value="3"/>
</dbReference>
<dbReference type="AlphaFoldDB" id="A0A0A1U9S7"/>
<dbReference type="PANTHER" id="PTHR19853:SF0">
    <property type="entry name" value="WD REPEAT-CONTAINING PROTEIN 3"/>
    <property type="match status" value="1"/>
</dbReference>
<evidence type="ECO:0000256" key="5">
    <source>
        <dbReference type="ARBA" id="ARBA00038229"/>
    </source>
</evidence>
<dbReference type="GO" id="GO:0030490">
    <property type="term" value="P:maturation of SSU-rRNA"/>
    <property type="evidence" value="ECO:0007669"/>
    <property type="project" value="TreeGrafter"/>
</dbReference>
<evidence type="ECO:0000256" key="2">
    <source>
        <dbReference type="ARBA" id="ARBA00022574"/>
    </source>
</evidence>
<gene>
    <name evidence="8" type="ORF">EIN_475820</name>
</gene>
<dbReference type="InterPro" id="IPR036322">
    <property type="entry name" value="WD40_repeat_dom_sf"/>
</dbReference>
<dbReference type="SUPFAM" id="SSF50978">
    <property type="entry name" value="WD40 repeat-like"/>
    <property type="match status" value="1"/>
</dbReference>
<evidence type="ECO:0000313" key="9">
    <source>
        <dbReference type="Proteomes" id="UP000014680"/>
    </source>
</evidence>
<comment type="subcellular location">
    <subcellularLocation>
        <location evidence="1">Nucleus</location>
        <location evidence="1">Nucleolus</location>
    </subcellularLocation>
</comment>
<evidence type="ECO:0000259" key="7">
    <source>
        <dbReference type="Pfam" id="PF04003"/>
    </source>
</evidence>
<dbReference type="CDD" id="cd00200">
    <property type="entry name" value="WD40"/>
    <property type="match status" value="1"/>
</dbReference>